<dbReference type="GO" id="GO:0005737">
    <property type="term" value="C:cytoplasm"/>
    <property type="evidence" value="ECO:0007669"/>
    <property type="project" value="TreeGrafter"/>
</dbReference>
<proteinExistence type="predicted"/>
<dbReference type="PROSITE" id="PS50059">
    <property type="entry name" value="FKBP_PPIASE"/>
    <property type="match status" value="1"/>
</dbReference>
<dbReference type="EMBL" id="KQ417878">
    <property type="protein sequence ID" value="KOF89989.1"/>
    <property type="molecule type" value="Genomic_DNA"/>
</dbReference>
<dbReference type="STRING" id="37653.A0A0L8HLH2"/>
<evidence type="ECO:0000256" key="2">
    <source>
        <dbReference type="ARBA" id="ARBA00013194"/>
    </source>
</evidence>
<evidence type="ECO:0000256" key="1">
    <source>
        <dbReference type="ARBA" id="ARBA00000971"/>
    </source>
</evidence>
<dbReference type="InterPro" id="IPR046357">
    <property type="entry name" value="PPIase_dom_sf"/>
</dbReference>
<dbReference type="Pfam" id="PF00254">
    <property type="entry name" value="FKBP_C"/>
    <property type="match status" value="1"/>
</dbReference>
<reference evidence="7" key="1">
    <citation type="submission" date="2015-07" db="EMBL/GenBank/DDBJ databases">
        <title>MeaNS - Measles Nucleotide Surveillance Program.</title>
        <authorList>
            <person name="Tran T."/>
            <person name="Druce J."/>
        </authorList>
    </citation>
    <scope>NUCLEOTIDE SEQUENCE</scope>
    <source>
        <strain evidence="7">UCB-OBI-ISO-001</strain>
        <tissue evidence="7">Gonad</tissue>
    </source>
</reference>
<dbReference type="Gene3D" id="3.10.50.40">
    <property type="match status" value="1"/>
</dbReference>
<protein>
    <recommendedName>
        <fullName evidence="2 5">peptidylprolyl isomerase</fullName>
        <ecNumber evidence="2 5">5.2.1.8</ecNumber>
    </recommendedName>
</protein>
<name>A0A0L8HLH2_OCTBM</name>
<evidence type="ECO:0000259" key="6">
    <source>
        <dbReference type="PROSITE" id="PS50059"/>
    </source>
</evidence>
<evidence type="ECO:0000313" key="7">
    <source>
        <dbReference type="EMBL" id="KOF89989.1"/>
    </source>
</evidence>
<dbReference type="PANTHER" id="PTHR10516">
    <property type="entry name" value="PEPTIDYL-PROLYL CIS-TRANS ISOMERASE"/>
    <property type="match status" value="1"/>
</dbReference>
<dbReference type="OrthoDB" id="1902587at2759"/>
<evidence type="ECO:0000256" key="5">
    <source>
        <dbReference type="PROSITE-ProRule" id="PRU00277"/>
    </source>
</evidence>
<dbReference type="AlphaFoldDB" id="A0A0L8HLH2"/>
<sequence length="84" mass="8928">MVAVVTAAAAAAAKAQTVAPPLLRPSTSGCETLPTKGQKATVHYVATLANGTKFDSSRDRNKPFTFKIGGGFCNQRLGWMYLRI</sequence>
<dbReference type="PANTHER" id="PTHR10516:SF443">
    <property type="entry name" value="FK506-BINDING PROTEIN 59-RELATED"/>
    <property type="match status" value="1"/>
</dbReference>
<evidence type="ECO:0000256" key="4">
    <source>
        <dbReference type="ARBA" id="ARBA00023235"/>
    </source>
</evidence>
<dbReference type="InterPro" id="IPR050689">
    <property type="entry name" value="FKBP-type_PPIase"/>
</dbReference>
<dbReference type="EC" id="5.2.1.8" evidence="2 5"/>
<keyword evidence="4 5" id="KW-0413">Isomerase</keyword>
<dbReference type="SUPFAM" id="SSF54534">
    <property type="entry name" value="FKBP-like"/>
    <property type="match status" value="1"/>
</dbReference>
<dbReference type="InterPro" id="IPR001179">
    <property type="entry name" value="PPIase_FKBP_dom"/>
</dbReference>
<feature type="domain" description="PPIase FKBP-type" evidence="6">
    <location>
        <begin position="37"/>
        <end position="84"/>
    </location>
</feature>
<accession>A0A0L8HLH2</accession>
<organism evidence="7">
    <name type="scientific">Octopus bimaculoides</name>
    <name type="common">California two-spotted octopus</name>
    <dbReference type="NCBI Taxonomy" id="37653"/>
    <lineage>
        <taxon>Eukaryota</taxon>
        <taxon>Metazoa</taxon>
        <taxon>Spiralia</taxon>
        <taxon>Lophotrochozoa</taxon>
        <taxon>Mollusca</taxon>
        <taxon>Cephalopoda</taxon>
        <taxon>Coleoidea</taxon>
        <taxon>Octopodiformes</taxon>
        <taxon>Octopoda</taxon>
        <taxon>Incirrata</taxon>
        <taxon>Octopodidae</taxon>
        <taxon>Octopus</taxon>
    </lineage>
</organism>
<dbReference type="GO" id="GO:0003755">
    <property type="term" value="F:peptidyl-prolyl cis-trans isomerase activity"/>
    <property type="evidence" value="ECO:0007669"/>
    <property type="project" value="UniProtKB-KW"/>
</dbReference>
<gene>
    <name evidence="7" type="ORF">OCBIM_22012162mg</name>
</gene>
<keyword evidence="3 5" id="KW-0697">Rotamase</keyword>
<comment type="catalytic activity">
    <reaction evidence="1 5">
        <text>[protein]-peptidylproline (omega=180) = [protein]-peptidylproline (omega=0)</text>
        <dbReference type="Rhea" id="RHEA:16237"/>
        <dbReference type="Rhea" id="RHEA-COMP:10747"/>
        <dbReference type="Rhea" id="RHEA-COMP:10748"/>
        <dbReference type="ChEBI" id="CHEBI:83833"/>
        <dbReference type="ChEBI" id="CHEBI:83834"/>
        <dbReference type="EC" id="5.2.1.8"/>
    </reaction>
</comment>
<evidence type="ECO:0000256" key="3">
    <source>
        <dbReference type="ARBA" id="ARBA00023110"/>
    </source>
</evidence>